<dbReference type="Proteomes" id="UP000887013">
    <property type="component" value="Unassembled WGS sequence"/>
</dbReference>
<keyword evidence="1" id="KW-0812">Transmembrane</keyword>
<reference evidence="2" key="1">
    <citation type="submission" date="2020-08" db="EMBL/GenBank/DDBJ databases">
        <title>Multicomponent nature underlies the extraordinary mechanical properties of spider dragline silk.</title>
        <authorList>
            <person name="Kono N."/>
            <person name="Nakamura H."/>
            <person name="Mori M."/>
            <person name="Yoshida Y."/>
            <person name="Ohtoshi R."/>
            <person name="Malay A.D."/>
            <person name="Moran D.A.P."/>
            <person name="Tomita M."/>
            <person name="Numata K."/>
            <person name="Arakawa K."/>
        </authorList>
    </citation>
    <scope>NUCLEOTIDE SEQUENCE</scope>
</reference>
<feature type="transmembrane region" description="Helical" evidence="1">
    <location>
        <begin position="232"/>
        <end position="251"/>
    </location>
</feature>
<dbReference type="AlphaFoldDB" id="A0A8X6IDS9"/>
<organism evidence="2 4">
    <name type="scientific">Nephila pilipes</name>
    <name type="common">Giant wood spider</name>
    <name type="synonym">Nephila maculata</name>
    <dbReference type="NCBI Taxonomy" id="299642"/>
    <lineage>
        <taxon>Eukaryota</taxon>
        <taxon>Metazoa</taxon>
        <taxon>Ecdysozoa</taxon>
        <taxon>Arthropoda</taxon>
        <taxon>Chelicerata</taxon>
        <taxon>Arachnida</taxon>
        <taxon>Araneae</taxon>
        <taxon>Araneomorphae</taxon>
        <taxon>Entelegynae</taxon>
        <taxon>Araneoidea</taxon>
        <taxon>Nephilidae</taxon>
        <taxon>Nephila</taxon>
    </lineage>
</organism>
<dbReference type="EMBL" id="BMAW01031420">
    <property type="protein sequence ID" value="GFU21058.1"/>
    <property type="molecule type" value="Genomic_DNA"/>
</dbReference>
<name>A0A8X6IDS9_NEPPI</name>
<feature type="transmembrane region" description="Helical" evidence="1">
    <location>
        <begin position="146"/>
        <end position="169"/>
    </location>
</feature>
<dbReference type="EMBL" id="BMAW01043763">
    <property type="protein sequence ID" value="GFS41025.1"/>
    <property type="molecule type" value="Genomic_DNA"/>
</dbReference>
<keyword evidence="4" id="KW-1185">Reference proteome</keyword>
<protein>
    <submittedName>
        <fullName evidence="2">Uncharacterized protein</fullName>
    </submittedName>
</protein>
<sequence>MALVCTCCTFWFTPQLLNNVCKYYMLDFGVPETYEGYCYIFSGIIISVNNVLKFTGQDLAFLLICSVYQKLLGFISDSKRDFSASYFVANPTPKIIHNFAKKINVLSISIIKIDRAISPLAFYLLCSFLFQIMELTTVFLNENVPFWIIIFGTYIVITLIPKLFLIVILGSRIHERFAEIKELVLTAPVLNDRILYEMPLGINNIALCQIVESLSDKAVMTAMGIIKIEKSVILSFLCAFISYTVLITQVFHN</sequence>
<feature type="transmembrane region" description="Helical" evidence="1">
    <location>
        <begin position="120"/>
        <end position="140"/>
    </location>
</feature>
<proteinExistence type="predicted"/>
<comment type="caution">
    <text evidence="2">The sequence shown here is derived from an EMBL/GenBank/DDBJ whole genome shotgun (WGS) entry which is preliminary data.</text>
</comment>
<evidence type="ECO:0000256" key="1">
    <source>
        <dbReference type="SAM" id="Phobius"/>
    </source>
</evidence>
<accession>A0A8X6IDS9</accession>
<keyword evidence="1" id="KW-0472">Membrane</keyword>
<evidence type="ECO:0000313" key="2">
    <source>
        <dbReference type="EMBL" id="GFS41025.1"/>
    </source>
</evidence>
<evidence type="ECO:0000313" key="3">
    <source>
        <dbReference type="EMBL" id="GFU21058.1"/>
    </source>
</evidence>
<evidence type="ECO:0000313" key="4">
    <source>
        <dbReference type="Proteomes" id="UP000887013"/>
    </source>
</evidence>
<keyword evidence="1" id="KW-1133">Transmembrane helix</keyword>
<gene>
    <name evidence="2" type="ORF">NPIL_198921</name>
    <name evidence="3" type="ORF">NPIL_546741</name>
</gene>